<keyword evidence="1" id="KW-0472">Membrane</keyword>
<reference evidence="2 3" key="1">
    <citation type="submission" date="2016-03" db="EMBL/GenBank/DDBJ databases">
        <title>EvidentialGene: Evidence-directed Construction of Genes on Genomes.</title>
        <authorList>
            <person name="Gilbert D.G."/>
            <person name="Choi J.-H."/>
            <person name="Mockaitis K."/>
            <person name="Colbourne J."/>
            <person name="Pfrender M."/>
        </authorList>
    </citation>
    <scope>NUCLEOTIDE SEQUENCE [LARGE SCALE GENOMIC DNA]</scope>
    <source>
        <strain evidence="2 3">Xinb3</strain>
        <tissue evidence="2">Complete organism</tissue>
    </source>
</reference>
<evidence type="ECO:0000313" key="2">
    <source>
        <dbReference type="EMBL" id="KZR99483.1"/>
    </source>
</evidence>
<feature type="non-terminal residue" evidence="2">
    <location>
        <position position="66"/>
    </location>
</feature>
<sequence>MENAKKLTLLARRRLRLNCPRKTIGNAQHFLLTALACAVFLLFCVVLYTNVSEEDARMKRSIISVS</sequence>
<dbReference type="AlphaFoldDB" id="A0A162CUT4"/>
<comment type="caution">
    <text evidence="2">The sequence shown here is derived from an EMBL/GenBank/DDBJ whole genome shotgun (WGS) entry which is preliminary data.</text>
</comment>
<dbReference type="Proteomes" id="UP000076858">
    <property type="component" value="Unassembled WGS sequence"/>
</dbReference>
<keyword evidence="3" id="KW-1185">Reference proteome</keyword>
<evidence type="ECO:0000313" key="3">
    <source>
        <dbReference type="Proteomes" id="UP000076858"/>
    </source>
</evidence>
<keyword evidence="1" id="KW-1133">Transmembrane helix</keyword>
<accession>A0A162CUT4</accession>
<dbReference type="EMBL" id="LRGB01013513">
    <property type="protein sequence ID" value="KZR99483.1"/>
    <property type="molecule type" value="Genomic_DNA"/>
</dbReference>
<proteinExistence type="predicted"/>
<evidence type="ECO:0000256" key="1">
    <source>
        <dbReference type="SAM" id="Phobius"/>
    </source>
</evidence>
<feature type="transmembrane region" description="Helical" evidence="1">
    <location>
        <begin position="30"/>
        <end position="51"/>
    </location>
</feature>
<gene>
    <name evidence="2" type="ORF">APZ42_004631</name>
</gene>
<keyword evidence="1" id="KW-0812">Transmembrane</keyword>
<dbReference type="OrthoDB" id="427096at2759"/>
<protein>
    <submittedName>
        <fullName evidence="2">Uncharacterized protein</fullName>
    </submittedName>
</protein>
<organism evidence="2 3">
    <name type="scientific">Daphnia magna</name>
    <dbReference type="NCBI Taxonomy" id="35525"/>
    <lineage>
        <taxon>Eukaryota</taxon>
        <taxon>Metazoa</taxon>
        <taxon>Ecdysozoa</taxon>
        <taxon>Arthropoda</taxon>
        <taxon>Crustacea</taxon>
        <taxon>Branchiopoda</taxon>
        <taxon>Diplostraca</taxon>
        <taxon>Cladocera</taxon>
        <taxon>Anomopoda</taxon>
        <taxon>Daphniidae</taxon>
        <taxon>Daphnia</taxon>
    </lineage>
</organism>
<name>A0A162CUT4_9CRUS</name>